<reference evidence="2 3" key="1">
    <citation type="submission" date="2021-05" db="EMBL/GenBank/DDBJ databases">
        <title>Novel Bacillus species.</title>
        <authorList>
            <person name="Liu G."/>
        </authorList>
    </citation>
    <scope>NUCLEOTIDE SEQUENCE [LARGE SCALE GENOMIC DNA]</scope>
    <source>
        <strain evidence="2 3">FJAT-49705</strain>
    </source>
</reference>
<dbReference type="RefSeq" id="WP_213101786.1">
    <property type="nucleotide sequence ID" value="NZ_JAGYPM010000002.1"/>
</dbReference>
<gene>
    <name evidence="2" type="ORF">KHA94_08950</name>
</gene>
<feature type="compositionally biased region" description="Basic and acidic residues" evidence="1">
    <location>
        <begin position="12"/>
        <end position="21"/>
    </location>
</feature>
<feature type="region of interest" description="Disordered" evidence="1">
    <location>
        <begin position="1"/>
        <end position="21"/>
    </location>
</feature>
<keyword evidence="3" id="KW-1185">Reference proteome</keyword>
<dbReference type="Proteomes" id="UP000681027">
    <property type="component" value="Unassembled WGS sequence"/>
</dbReference>
<evidence type="ECO:0000313" key="2">
    <source>
        <dbReference type="EMBL" id="MBS4190329.1"/>
    </source>
</evidence>
<dbReference type="EMBL" id="JAGYPM010000002">
    <property type="protein sequence ID" value="MBS4190329.1"/>
    <property type="molecule type" value="Genomic_DNA"/>
</dbReference>
<evidence type="ECO:0000256" key="1">
    <source>
        <dbReference type="SAM" id="MobiDB-lite"/>
    </source>
</evidence>
<protein>
    <submittedName>
        <fullName evidence="2">Uncharacterized protein</fullName>
    </submittedName>
</protein>
<accession>A0ABS5NR81</accession>
<comment type="caution">
    <text evidence="2">The sequence shown here is derived from an EMBL/GenBank/DDBJ whole genome shotgun (WGS) entry which is preliminary data.</text>
</comment>
<proteinExistence type="predicted"/>
<sequence length="71" mass="8068">MKAEKVNPPVHIETERRHETGKRVSICPRDLTTFSGIVAFDGLFNQGSKPPKEVTKREKVDPPIRIIHVHV</sequence>
<evidence type="ECO:0000313" key="3">
    <source>
        <dbReference type="Proteomes" id="UP000681027"/>
    </source>
</evidence>
<name>A0ABS5NR81_9BACI</name>
<organism evidence="2 3">
    <name type="scientific">Cytobacillus citreus</name>
    <dbReference type="NCBI Taxonomy" id="2833586"/>
    <lineage>
        <taxon>Bacteria</taxon>
        <taxon>Bacillati</taxon>
        <taxon>Bacillota</taxon>
        <taxon>Bacilli</taxon>
        <taxon>Bacillales</taxon>
        <taxon>Bacillaceae</taxon>
        <taxon>Cytobacillus</taxon>
    </lineage>
</organism>